<reference evidence="3" key="1">
    <citation type="submission" date="2019-05" db="EMBL/GenBank/DDBJ databases">
        <title>Annotation for the trematode Paragonimus heterotremus.</title>
        <authorList>
            <person name="Choi Y.-J."/>
        </authorList>
    </citation>
    <scope>NUCLEOTIDE SEQUENCE</scope>
    <source>
        <strain evidence="3">LC</strain>
    </source>
</reference>
<proteinExistence type="predicted"/>
<feature type="region of interest" description="Disordered" evidence="2">
    <location>
        <begin position="87"/>
        <end position="106"/>
    </location>
</feature>
<feature type="non-terminal residue" evidence="3">
    <location>
        <position position="1"/>
    </location>
</feature>
<keyword evidence="1" id="KW-0175">Coiled coil</keyword>
<evidence type="ECO:0000256" key="2">
    <source>
        <dbReference type="SAM" id="MobiDB-lite"/>
    </source>
</evidence>
<keyword evidence="4" id="KW-1185">Reference proteome</keyword>
<evidence type="ECO:0000256" key="1">
    <source>
        <dbReference type="SAM" id="Coils"/>
    </source>
</evidence>
<protein>
    <submittedName>
        <fullName evidence="3">Uncharacterized protein</fullName>
    </submittedName>
</protein>
<name>A0A8J4T3N7_9TREM</name>
<evidence type="ECO:0000313" key="4">
    <source>
        <dbReference type="Proteomes" id="UP000748531"/>
    </source>
</evidence>
<comment type="caution">
    <text evidence="3">The sequence shown here is derived from an EMBL/GenBank/DDBJ whole genome shotgun (WGS) entry which is preliminary data.</text>
</comment>
<dbReference type="AlphaFoldDB" id="A0A8J4T3N7"/>
<evidence type="ECO:0000313" key="3">
    <source>
        <dbReference type="EMBL" id="KAF5397828.1"/>
    </source>
</evidence>
<feature type="region of interest" description="Disordered" evidence="2">
    <location>
        <begin position="257"/>
        <end position="276"/>
    </location>
</feature>
<dbReference type="EMBL" id="LUCH01005728">
    <property type="protein sequence ID" value="KAF5397828.1"/>
    <property type="molecule type" value="Genomic_DNA"/>
</dbReference>
<dbReference type="Proteomes" id="UP000748531">
    <property type="component" value="Unassembled WGS sequence"/>
</dbReference>
<gene>
    <name evidence="3" type="ORF">PHET_09307</name>
</gene>
<feature type="compositionally biased region" description="Polar residues" evidence="2">
    <location>
        <begin position="265"/>
        <end position="276"/>
    </location>
</feature>
<accession>A0A8J4T3N7</accession>
<organism evidence="3 4">
    <name type="scientific">Paragonimus heterotremus</name>
    <dbReference type="NCBI Taxonomy" id="100268"/>
    <lineage>
        <taxon>Eukaryota</taxon>
        <taxon>Metazoa</taxon>
        <taxon>Spiralia</taxon>
        <taxon>Lophotrochozoa</taxon>
        <taxon>Platyhelminthes</taxon>
        <taxon>Trematoda</taxon>
        <taxon>Digenea</taxon>
        <taxon>Plagiorchiida</taxon>
        <taxon>Troglotremata</taxon>
        <taxon>Troglotrematidae</taxon>
        <taxon>Paragonimus</taxon>
    </lineage>
</organism>
<feature type="coiled-coil region" evidence="1">
    <location>
        <begin position="17"/>
        <end position="51"/>
    </location>
</feature>
<feature type="coiled-coil region" evidence="1">
    <location>
        <begin position="160"/>
        <end position="215"/>
    </location>
</feature>
<sequence>EQKADLDSVRSERDYYLQILNEKTEELSSVKADLQHQLKELTQQIQLLKSIPAKPVVTCCGLVTDVTPVKRNRCGAWETSQVIHTTRQCQLPHQASPPDKNSHSERIQSVNDTVSASNQSSVLAESSCGKPVSTCMRLKPRWITLARKSNHRATLGSHPLVQLHQRLAQLEQQMLTAVDDKTHLRTKNNQLTDLLERLTEQNQRLIKELEERTSCSWTNTNDEAGLTLPAKKTSSQIMSAVGTIDCPRDATCMIKTTSDNKSKSDISVSESASQDM</sequence>
<dbReference type="OrthoDB" id="10072099at2759"/>